<dbReference type="PANTHER" id="PTHR14208">
    <property type="entry name" value="BASIC LEUCINE ZIPPER AND W2 DOMAIN-CONTAINING PROTEIN"/>
    <property type="match status" value="1"/>
</dbReference>
<dbReference type="InterPro" id="IPR057397">
    <property type="entry name" value="HEAT_5MP1_2"/>
</dbReference>
<evidence type="ECO:0000259" key="1">
    <source>
        <dbReference type="PROSITE" id="PS51363"/>
    </source>
</evidence>
<dbReference type="InterPro" id="IPR003307">
    <property type="entry name" value="W2_domain"/>
</dbReference>
<dbReference type="GO" id="GO:0005737">
    <property type="term" value="C:cytoplasm"/>
    <property type="evidence" value="ECO:0007669"/>
    <property type="project" value="TreeGrafter"/>
</dbReference>
<dbReference type="PROSITE" id="PS51363">
    <property type="entry name" value="W2"/>
    <property type="match status" value="1"/>
</dbReference>
<feature type="domain" description="W2" evidence="1">
    <location>
        <begin position="284"/>
        <end position="454"/>
    </location>
</feature>
<sequence length="455" mass="50450">MSTKEEKPTLAGVNVKTRKRNIVIPEDPASFADAVVTIIQNAAAKVDSKNVEAILEASAKALDSAELEWNRYGDTLFEVFFAGGRLGAGTSLADETAKKLDFCILSTGATPAEAPSVETDKVSEEKGEAPAVAASASVRELMTPYFNLFQSLTRRRPFLVRNLENTLTKLSLSLEFLDRSGREKLGIALALTFSMKIIALPENIFSALLNDRLVQKGSVLEVLCVFFREFLRHDSLEDLVSILTKARVVNRLPDFAPPSIRNQEEFYTHLEENGLKALVDYDKQRGTDMKVSELQEALTELIVSDPPTSPADVLAAAQSKKTESGIPDTDVLIVIWNALLSSVNLTGKNQQQIVQSFLQKFKTHHKLLATFATSTKSELSLINAIQVACYEDSRLLKIFTELLKILYNAEIVGEDTIQLWYKKGSNAKGRAVFLKDVEPFIKWLNEAESDEEEED</sequence>
<dbReference type="InterPro" id="IPR051245">
    <property type="entry name" value="eIF5-mimic_regulator"/>
</dbReference>
<reference evidence="2" key="1">
    <citation type="submission" date="2021-01" db="EMBL/GenBank/DDBJ databases">
        <authorList>
            <person name="Corre E."/>
            <person name="Pelletier E."/>
            <person name="Niang G."/>
            <person name="Scheremetjew M."/>
            <person name="Finn R."/>
            <person name="Kale V."/>
            <person name="Holt S."/>
            <person name="Cochrane G."/>
            <person name="Meng A."/>
            <person name="Brown T."/>
            <person name="Cohen L."/>
        </authorList>
    </citation>
    <scope>NUCLEOTIDE SEQUENCE</scope>
    <source>
        <strain evidence="2">SAG 63-3</strain>
    </source>
</reference>
<gene>
    <name evidence="2" type="ORF">PPAR00522_LOCUS14831</name>
</gene>
<dbReference type="Pfam" id="PF02020">
    <property type="entry name" value="W2"/>
    <property type="match status" value="1"/>
</dbReference>
<dbReference type="GO" id="GO:0016020">
    <property type="term" value="C:membrane"/>
    <property type="evidence" value="ECO:0007669"/>
    <property type="project" value="TreeGrafter"/>
</dbReference>
<dbReference type="SUPFAM" id="SSF48371">
    <property type="entry name" value="ARM repeat"/>
    <property type="match status" value="1"/>
</dbReference>
<protein>
    <recommendedName>
        <fullName evidence="1">W2 domain-containing protein</fullName>
    </recommendedName>
</protein>
<dbReference type="InterPro" id="IPR016024">
    <property type="entry name" value="ARM-type_fold"/>
</dbReference>
<organism evidence="2">
    <name type="scientific">Polytomella parva</name>
    <dbReference type="NCBI Taxonomy" id="51329"/>
    <lineage>
        <taxon>Eukaryota</taxon>
        <taxon>Viridiplantae</taxon>
        <taxon>Chlorophyta</taxon>
        <taxon>core chlorophytes</taxon>
        <taxon>Chlorophyceae</taxon>
        <taxon>CS clade</taxon>
        <taxon>Chlamydomonadales</taxon>
        <taxon>Chlamydomonadaceae</taxon>
        <taxon>Polytomella</taxon>
    </lineage>
</organism>
<dbReference type="AlphaFoldDB" id="A0A7S0V4U6"/>
<dbReference type="Pfam" id="PF25504">
    <property type="entry name" value="HEAT_5MP1_2"/>
    <property type="match status" value="1"/>
</dbReference>
<name>A0A7S0V4U6_9CHLO</name>
<dbReference type="SMART" id="SM00515">
    <property type="entry name" value="eIF5C"/>
    <property type="match status" value="1"/>
</dbReference>
<dbReference type="PANTHER" id="PTHR14208:SF2">
    <property type="entry name" value="PROTEIN KRASAVIETZ"/>
    <property type="match status" value="1"/>
</dbReference>
<proteinExistence type="predicted"/>
<accession>A0A7S0V4U6</accession>
<evidence type="ECO:0000313" key="2">
    <source>
        <dbReference type="EMBL" id="CAD8780361.1"/>
    </source>
</evidence>
<dbReference type="EMBL" id="HBFM01022853">
    <property type="protein sequence ID" value="CAD8780361.1"/>
    <property type="molecule type" value="Transcribed_RNA"/>
</dbReference>
<dbReference type="Gene3D" id="1.25.40.180">
    <property type="match status" value="1"/>
</dbReference>